<accession>A0A0C2VQB5</accession>
<organism evidence="1 2">
    <name type="scientific">Jeotgalibacillus campisalis</name>
    <dbReference type="NCBI Taxonomy" id="220754"/>
    <lineage>
        <taxon>Bacteria</taxon>
        <taxon>Bacillati</taxon>
        <taxon>Bacillota</taxon>
        <taxon>Bacilli</taxon>
        <taxon>Bacillales</taxon>
        <taxon>Caryophanaceae</taxon>
        <taxon>Jeotgalibacillus</taxon>
    </lineage>
</organism>
<evidence type="ECO:0000313" key="2">
    <source>
        <dbReference type="Proteomes" id="UP000031972"/>
    </source>
</evidence>
<evidence type="ECO:0000313" key="1">
    <source>
        <dbReference type="EMBL" id="KIL46208.1"/>
    </source>
</evidence>
<dbReference type="Pfam" id="PF11104">
    <property type="entry name" value="PilM_2"/>
    <property type="match status" value="1"/>
</dbReference>
<comment type="caution">
    <text evidence="1">The sequence shown here is derived from an EMBL/GenBank/DDBJ whole genome shotgun (WGS) entry which is preliminary data.</text>
</comment>
<dbReference type="RefSeq" id="WP_041059830.1">
    <property type="nucleotide sequence ID" value="NZ_JXRR01000017.1"/>
</dbReference>
<proteinExistence type="predicted"/>
<gene>
    <name evidence="1" type="ORF">KR50_28830</name>
</gene>
<dbReference type="Gene3D" id="3.30.420.40">
    <property type="match status" value="1"/>
</dbReference>
<dbReference type="PATRIC" id="fig|220754.4.peg.2897"/>
<dbReference type="Proteomes" id="UP000031972">
    <property type="component" value="Unassembled WGS sequence"/>
</dbReference>
<name>A0A0C2VQB5_9BACL</name>
<dbReference type="AlphaFoldDB" id="A0A0C2VQB5"/>
<protein>
    <recommendedName>
        <fullName evidence="3">Pilus assembly protein PilM</fullName>
    </recommendedName>
</protein>
<dbReference type="InterPro" id="IPR043129">
    <property type="entry name" value="ATPase_NBD"/>
</dbReference>
<dbReference type="SUPFAM" id="SSF53067">
    <property type="entry name" value="Actin-like ATPase domain"/>
    <property type="match status" value="1"/>
</dbReference>
<dbReference type="PANTHER" id="PTHR32432">
    <property type="entry name" value="CELL DIVISION PROTEIN FTSA-RELATED"/>
    <property type="match status" value="1"/>
</dbReference>
<dbReference type="InterPro" id="IPR005883">
    <property type="entry name" value="PilM"/>
</dbReference>
<keyword evidence="2" id="KW-1185">Reference proteome</keyword>
<sequence length="308" mass="35813">MLKSFFKRSNQLVHMVFTESAIRMIEFKSIAPLESKHTFHTPLPEGVIEKGRIIDLPLLESIVEQCVAEWKIKHKKVQFIVPDPFVIIRQIELKENLSEQEIQGYLYMELGNRIQLPFEEPVFDFVKLPSESGKDLLIFASPEDVVKSYRDLLEAAGLEPVTADISPLALYRYYERYSEIREEDHLLILRFDKNQLTISIFHKGFPYFMRPIAFDKDGEEESYGELYSEITKILSFYRYSIQQGSGEISLLYLSGDWADLDAFAEGLRRELNVEFQYPFQPVYSEDDLEIVPDQFEIALGLGLKEVEA</sequence>
<reference evidence="1 2" key="1">
    <citation type="submission" date="2015-01" db="EMBL/GenBank/DDBJ databases">
        <title>Jeotgalibacillus campisalis genome sequencing.</title>
        <authorList>
            <person name="Goh K.M."/>
            <person name="Chan K.-G."/>
            <person name="Yaakop A.S."/>
            <person name="Ee R."/>
            <person name="Gan H.M."/>
            <person name="Chan C.S."/>
        </authorList>
    </citation>
    <scope>NUCLEOTIDE SEQUENCE [LARGE SCALE GENOMIC DNA]</scope>
    <source>
        <strain evidence="1 2">SF-57</strain>
    </source>
</reference>
<evidence type="ECO:0008006" key="3">
    <source>
        <dbReference type="Google" id="ProtNLM"/>
    </source>
</evidence>
<dbReference type="EMBL" id="JXRR01000017">
    <property type="protein sequence ID" value="KIL46208.1"/>
    <property type="molecule type" value="Genomic_DNA"/>
</dbReference>
<dbReference type="PANTHER" id="PTHR32432:SF3">
    <property type="entry name" value="ETHANOLAMINE UTILIZATION PROTEIN EUTJ"/>
    <property type="match status" value="1"/>
</dbReference>
<dbReference type="InterPro" id="IPR050696">
    <property type="entry name" value="FtsA/MreB"/>
</dbReference>